<gene>
    <name evidence="1" type="ORF">MML48_2g00014786</name>
</gene>
<evidence type="ECO:0000313" key="2">
    <source>
        <dbReference type="Proteomes" id="UP001056778"/>
    </source>
</evidence>
<dbReference type="Proteomes" id="UP001056778">
    <property type="component" value="Chromosome 2"/>
</dbReference>
<name>A0ACB9TQA2_HOLOL</name>
<proteinExistence type="predicted"/>
<keyword evidence="2" id="KW-1185">Reference proteome</keyword>
<reference evidence="1" key="1">
    <citation type="submission" date="2022-04" db="EMBL/GenBank/DDBJ databases">
        <title>Chromosome-scale genome assembly of Holotrichia oblita Faldermann.</title>
        <authorList>
            <person name="Rongchong L."/>
        </authorList>
    </citation>
    <scope>NUCLEOTIDE SEQUENCE</scope>
    <source>
        <strain evidence="1">81SQS9</strain>
    </source>
</reference>
<protein>
    <submittedName>
        <fullName evidence="1">Cystathionine beta-synthase</fullName>
    </submittedName>
</protein>
<dbReference type="EMBL" id="CM043016">
    <property type="protein sequence ID" value="KAI4469056.1"/>
    <property type="molecule type" value="Genomic_DNA"/>
</dbReference>
<accession>A0ACB9TQA2</accession>
<comment type="caution">
    <text evidence="1">The sequence shown here is derived from an EMBL/GenBank/DDBJ whole genome shotgun (WGS) entry which is preliminary data.</text>
</comment>
<evidence type="ECO:0000313" key="1">
    <source>
        <dbReference type="EMBL" id="KAI4469056.1"/>
    </source>
</evidence>
<organism evidence="1 2">
    <name type="scientific">Holotrichia oblita</name>
    <name type="common">Chafer beetle</name>
    <dbReference type="NCBI Taxonomy" id="644536"/>
    <lineage>
        <taxon>Eukaryota</taxon>
        <taxon>Metazoa</taxon>
        <taxon>Ecdysozoa</taxon>
        <taxon>Arthropoda</taxon>
        <taxon>Hexapoda</taxon>
        <taxon>Insecta</taxon>
        <taxon>Pterygota</taxon>
        <taxon>Neoptera</taxon>
        <taxon>Endopterygota</taxon>
        <taxon>Coleoptera</taxon>
        <taxon>Polyphaga</taxon>
        <taxon>Scarabaeiformia</taxon>
        <taxon>Scarabaeidae</taxon>
        <taxon>Melolonthinae</taxon>
        <taxon>Holotrichia</taxon>
    </lineage>
</organism>
<sequence>MMPRKYIRKKPERTYTAEDLQNAVADVATNNLTYRQASALYGVPVSNIFNRIKGRQIPEGKLGSGRKYMAEDGRIIPENYGARPSISPVYKITGAPTAEIVEVPAAQMDEVPAVHTVEIRPATPSAPIHCLRSVHGASLSTGGSKMDACNLKTENVVPAEPSKCTWHKEADPTNSPHTKKPLRPLKKIHANALETVGRTPIIRLNKIPQSYGIKCEVLVKCEYFNPGGSVKDRIAVRMIDDAEALGKIKPGATIIEPSSGNTGIGLAMVCAIKGYKCVVVMPEKMSQEKVDTLEALGAKVVRTPTDQGSYSRNSTFLVSHKLQEETPNSIILNQYKNASNPLAHYDTTAAEIYEQCDGKIDMVVGGSGTGGTISGIARRMKEINPSCKIVCVDPVGSILARPDTLNVNRGQFWEVEGIGYDFVPTTLDRSVIDEWIKISDQESMPMAKRLVREEGLLCGGSSGAHVAAAMKAAAKLEAGQRCVIILPDSIRNYLSKFVSDAWMEVRHLQPCVNSMNYWWWENKVSKLTLDPPISILGSVSCRKTLNLLRKLGINEIPVCEENGKFLGIAMLAELFNKFMARKIKPDTHISNALRTKFIKIKPDATLGVVSKALHIDGFVVLMEDNEEGEEQFAGLITIGDLLQYIM</sequence>